<dbReference type="Pfam" id="PF04255">
    <property type="entry name" value="DUF433"/>
    <property type="match status" value="1"/>
</dbReference>
<evidence type="ECO:0000313" key="2">
    <source>
        <dbReference type="Proteomes" id="UP000637628"/>
    </source>
</evidence>
<name>A0ABQ3Z6F2_9ACTN</name>
<reference evidence="1 2" key="1">
    <citation type="submission" date="2021-01" db="EMBL/GenBank/DDBJ databases">
        <title>Whole genome shotgun sequence of Actinoplanes durhamensis NBRC 14914.</title>
        <authorList>
            <person name="Komaki H."/>
            <person name="Tamura T."/>
        </authorList>
    </citation>
    <scope>NUCLEOTIDE SEQUENCE [LARGE SCALE GENOMIC DNA]</scope>
    <source>
        <strain evidence="1 2">NBRC 14914</strain>
    </source>
</reference>
<sequence>MLTQPGEAFVQRVEWDGDVAVSYRPDPHPRSPVRIDPDVRFGKPSIMGISTGVIWEHVDAGEDVETSAKIHQLEVADVRWALSYENAQRAVA</sequence>
<dbReference type="EMBL" id="BOML01000056">
    <property type="protein sequence ID" value="GIE05420.1"/>
    <property type="molecule type" value="Genomic_DNA"/>
</dbReference>
<evidence type="ECO:0000313" key="1">
    <source>
        <dbReference type="EMBL" id="GIE05420.1"/>
    </source>
</evidence>
<gene>
    <name evidence="1" type="ORF">Adu01nite_67700</name>
</gene>
<protein>
    <submittedName>
        <fullName evidence="1">Uncharacterized protein</fullName>
    </submittedName>
</protein>
<proteinExistence type="predicted"/>
<comment type="caution">
    <text evidence="1">The sequence shown here is derived from an EMBL/GenBank/DDBJ whole genome shotgun (WGS) entry which is preliminary data.</text>
</comment>
<dbReference type="Proteomes" id="UP000637628">
    <property type="component" value="Unassembled WGS sequence"/>
</dbReference>
<dbReference type="RefSeq" id="WP_203733115.1">
    <property type="nucleotide sequence ID" value="NZ_BAAATX010000018.1"/>
</dbReference>
<keyword evidence="2" id="KW-1185">Reference proteome</keyword>
<accession>A0ABQ3Z6F2</accession>
<organism evidence="1 2">
    <name type="scientific">Paractinoplanes durhamensis</name>
    <dbReference type="NCBI Taxonomy" id="113563"/>
    <lineage>
        <taxon>Bacteria</taxon>
        <taxon>Bacillati</taxon>
        <taxon>Actinomycetota</taxon>
        <taxon>Actinomycetes</taxon>
        <taxon>Micromonosporales</taxon>
        <taxon>Micromonosporaceae</taxon>
        <taxon>Paractinoplanes</taxon>
    </lineage>
</organism>
<dbReference type="InterPro" id="IPR007367">
    <property type="entry name" value="DUF433"/>
</dbReference>